<dbReference type="InterPro" id="IPR013087">
    <property type="entry name" value="Znf_C2H2_type"/>
</dbReference>
<evidence type="ECO:0000313" key="3">
    <source>
        <dbReference type="Proteomes" id="UP000603453"/>
    </source>
</evidence>
<accession>A0A8H7QR47</accession>
<protein>
    <recommendedName>
        <fullName evidence="1">C2H2-type domain-containing protein</fullName>
    </recommendedName>
</protein>
<dbReference type="SMART" id="SM00355">
    <property type="entry name" value="ZnF_C2H2"/>
    <property type="match status" value="2"/>
</dbReference>
<feature type="domain" description="C2H2-type" evidence="1">
    <location>
        <begin position="17"/>
        <end position="38"/>
    </location>
</feature>
<sequence length="119" mass="14161">MVMKNHIRRTAYVDNVCCECGSPYSSPSYLIKHMMEVHQIQLHPRMQSRSRPISTQYEFVKSKSDPHQCLFYGCPSCWFYCPQDLQRLAKHIQDTHLVDLEDGYETPEYEEEKNVVYEH</sequence>
<organism evidence="2 3">
    <name type="scientific">Mucor saturninus</name>
    <dbReference type="NCBI Taxonomy" id="64648"/>
    <lineage>
        <taxon>Eukaryota</taxon>
        <taxon>Fungi</taxon>
        <taxon>Fungi incertae sedis</taxon>
        <taxon>Mucoromycota</taxon>
        <taxon>Mucoromycotina</taxon>
        <taxon>Mucoromycetes</taxon>
        <taxon>Mucorales</taxon>
        <taxon>Mucorineae</taxon>
        <taxon>Mucoraceae</taxon>
        <taxon>Mucor</taxon>
    </lineage>
</organism>
<name>A0A8H7QR47_9FUNG</name>
<dbReference type="Proteomes" id="UP000603453">
    <property type="component" value="Unassembled WGS sequence"/>
</dbReference>
<proteinExistence type="predicted"/>
<comment type="caution">
    <text evidence="2">The sequence shown here is derived from an EMBL/GenBank/DDBJ whole genome shotgun (WGS) entry which is preliminary data.</text>
</comment>
<keyword evidence="3" id="KW-1185">Reference proteome</keyword>
<dbReference type="AlphaFoldDB" id="A0A8H7QR47"/>
<evidence type="ECO:0000313" key="2">
    <source>
        <dbReference type="EMBL" id="KAG2197156.1"/>
    </source>
</evidence>
<evidence type="ECO:0000259" key="1">
    <source>
        <dbReference type="PROSITE" id="PS00028"/>
    </source>
</evidence>
<dbReference type="EMBL" id="JAEPRD010000133">
    <property type="protein sequence ID" value="KAG2197156.1"/>
    <property type="molecule type" value="Genomic_DNA"/>
</dbReference>
<gene>
    <name evidence="2" type="ORF">INT47_009463</name>
</gene>
<dbReference type="PROSITE" id="PS00028">
    <property type="entry name" value="ZINC_FINGER_C2H2_1"/>
    <property type="match status" value="1"/>
</dbReference>
<reference evidence="2" key="1">
    <citation type="submission" date="2020-12" db="EMBL/GenBank/DDBJ databases">
        <title>Metabolic potential, ecology and presence of endohyphal bacteria is reflected in genomic diversity of Mucoromycotina.</title>
        <authorList>
            <person name="Muszewska A."/>
            <person name="Okrasinska A."/>
            <person name="Steczkiewicz K."/>
            <person name="Drgas O."/>
            <person name="Orlowska M."/>
            <person name="Perlinska-Lenart U."/>
            <person name="Aleksandrzak-Piekarczyk T."/>
            <person name="Szatraj K."/>
            <person name="Zielenkiewicz U."/>
            <person name="Pilsyk S."/>
            <person name="Malc E."/>
            <person name="Mieczkowski P."/>
            <person name="Kruszewska J.S."/>
            <person name="Biernat P."/>
            <person name="Pawlowska J."/>
        </authorList>
    </citation>
    <scope>NUCLEOTIDE SEQUENCE</scope>
    <source>
        <strain evidence="2">WA0000017839</strain>
    </source>
</reference>
<dbReference type="OrthoDB" id="2212096at2759"/>